<sequence>MSQMVDFMFNNLSRIGQDPYNHTQDAAMNNGQSSYMLTNLNSKNDANSLNMMTIYPTMNLKSSNQLGPAGYNVDDSTNLMKSKLTNTNCKISLQERSYLTVPYLGKGNIDVGLENSLKFGDTLKESKSSAQLGEKTQQDLEKYPLNTDIRKSLNNPSQRIEESAVKGWVRGGLPSREIYKNKKLQCN</sequence>
<accession>A0A6C0KML8</accession>
<name>A0A6C0KML8_9ZZZZ</name>
<dbReference type="EMBL" id="MN740921">
    <property type="protein sequence ID" value="QHU17997.1"/>
    <property type="molecule type" value="Genomic_DNA"/>
</dbReference>
<evidence type="ECO:0000313" key="1">
    <source>
        <dbReference type="EMBL" id="QHU17997.1"/>
    </source>
</evidence>
<dbReference type="AlphaFoldDB" id="A0A6C0KML8"/>
<proteinExistence type="predicted"/>
<organism evidence="1">
    <name type="scientific">viral metagenome</name>
    <dbReference type="NCBI Taxonomy" id="1070528"/>
    <lineage>
        <taxon>unclassified sequences</taxon>
        <taxon>metagenomes</taxon>
        <taxon>organismal metagenomes</taxon>
    </lineage>
</organism>
<reference evidence="1" key="1">
    <citation type="journal article" date="2020" name="Nature">
        <title>Giant virus diversity and host interactions through global metagenomics.</title>
        <authorList>
            <person name="Schulz F."/>
            <person name="Roux S."/>
            <person name="Paez-Espino D."/>
            <person name="Jungbluth S."/>
            <person name="Walsh D.A."/>
            <person name="Denef V.J."/>
            <person name="McMahon K.D."/>
            <person name="Konstantinidis K.T."/>
            <person name="Eloe-Fadrosh E.A."/>
            <person name="Kyrpides N.C."/>
            <person name="Woyke T."/>
        </authorList>
    </citation>
    <scope>NUCLEOTIDE SEQUENCE</scope>
    <source>
        <strain evidence="1">GVMAG-S-3300012919-55</strain>
    </source>
</reference>
<protein>
    <submittedName>
        <fullName evidence="1">Uncharacterized protein</fullName>
    </submittedName>
</protein>